<organism evidence="4 5">
    <name type="scientific">Lysobacter capsici AZ78</name>
    <dbReference type="NCBI Taxonomy" id="1444315"/>
    <lineage>
        <taxon>Bacteria</taxon>
        <taxon>Pseudomonadati</taxon>
        <taxon>Pseudomonadota</taxon>
        <taxon>Gammaproteobacteria</taxon>
        <taxon>Lysobacterales</taxon>
        <taxon>Lysobacteraceae</taxon>
        <taxon>Lysobacter</taxon>
    </lineage>
</organism>
<proteinExistence type="predicted"/>
<gene>
    <name evidence="4" type="ORF">AZ78_3909</name>
</gene>
<feature type="domain" description="DUF7933" evidence="3">
    <location>
        <begin position="317"/>
        <end position="453"/>
    </location>
</feature>
<dbReference type="Proteomes" id="UP000023435">
    <property type="component" value="Unassembled WGS sequence"/>
</dbReference>
<dbReference type="EMBL" id="JAJA02000001">
    <property type="protein sequence ID" value="KWS06353.1"/>
    <property type="molecule type" value="Genomic_DNA"/>
</dbReference>
<dbReference type="InterPro" id="IPR057693">
    <property type="entry name" value="DUF7933"/>
</dbReference>
<feature type="domain" description="DUF11" evidence="2">
    <location>
        <begin position="480"/>
        <end position="576"/>
    </location>
</feature>
<name>A0A125MNE8_9GAMM</name>
<keyword evidence="1" id="KW-0732">Signal</keyword>
<feature type="chain" id="PRO_5007178079" evidence="1">
    <location>
        <begin position="29"/>
        <end position="704"/>
    </location>
</feature>
<evidence type="ECO:0000256" key="1">
    <source>
        <dbReference type="SAM" id="SignalP"/>
    </source>
</evidence>
<evidence type="ECO:0000259" key="2">
    <source>
        <dbReference type="Pfam" id="PF01345"/>
    </source>
</evidence>
<comment type="caution">
    <text evidence="4">The sequence shown here is derived from an EMBL/GenBank/DDBJ whole genome shotgun (WGS) entry which is preliminary data.</text>
</comment>
<dbReference type="Pfam" id="PF01345">
    <property type="entry name" value="DUF11"/>
    <property type="match status" value="1"/>
</dbReference>
<evidence type="ECO:0000313" key="5">
    <source>
        <dbReference type="Proteomes" id="UP000023435"/>
    </source>
</evidence>
<accession>A0A125MNE8</accession>
<dbReference type="RefSeq" id="WP_036106345.1">
    <property type="nucleotide sequence ID" value="NZ_JAJA02000001.1"/>
</dbReference>
<sequence>MNRLIRFGRQAGLALCACALALSGGAYAANATSQQVANPTGGVLANGSDGLRVTWGSNSQFQVRLSNADQVYNANATPTAGTLYNGVYLRVDRGTNPSTRVYTNANNAAGNPFTLFTQVSQSALSGTGTAASPYEVTTVLQPSVAADSAIRVTIVDRYITPQAWFTRRVSLSGMPATGATIKFYQNVDTYLQGGDNGPGFMRTSPGNTSGRPDLVGVIKNDQFEALWWEPSSGTPNWDRYFSATYSQAQSLICNGTVTTTNPCVTAGNSANAGNLNNNIDTNNATDNGMAAQWNVPAGAATFDVEYRITFAISSVDLTKSFAPTTINTGGVSTLTFNLSNKSVNATSSINFVDTLPANVVIAPTPNIRTNCAAGGTLGTTFPAGMTVTAVAGSGSIAVNGGRVNGASAVGSQLACQVTVNVTSNTVGVYHNTNASISGTNNLVNLVADEVLTVVQPQLTASKTVSGTLAAGQTGAAADGYFAIGLQNTGSGPTTGAITLVDTLPAGFSLVSASSAQGTVACGTLPATGTVTCTFTPSAPIAAGASASVRLNVAIVATATGTPTNTVAVAGGGDPDPLPTCPAAGNPQCAQVPAPIAVNIALSLVKGEVGNATSYTPGSATTYTLRACNLTGPAVANGATVNDPLPNGVTLSGPWTCAGTGGGTCAASGGAAGGNSVQLTGVVLPVGACINVQVPVNFSPNPGAY</sequence>
<protein>
    <submittedName>
        <fullName evidence="4">Conserved repeat domain protein</fullName>
    </submittedName>
</protein>
<dbReference type="OrthoDB" id="6013439at2"/>
<dbReference type="InterPro" id="IPR001434">
    <property type="entry name" value="OmcB-like_DUF11"/>
</dbReference>
<reference evidence="4 5" key="1">
    <citation type="journal article" date="2014" name="Genome Announc.">
        <title>Draft Genome Sequence of Lysobacter capsici AZ78, a Bacterium Antagonistic to Plant-Pathogenic Oomycetes.</title>
        <authorList>
            <person name="Puopolo G."/>
            <person name="Sonego P."/>
            <person name="Engelen K."/>
            <person name="Pertot I."/>
        </authorList>
    </citation>
    <scope>NUCLEOTIDE SEQUENCE [LARGE SCALE GENOMIC DNA]</scope>
    <source>
        <strain evidence="4 5">AZ78</strain>
    </source>
</reference>
<dbReference type="NCBIfam" id="TIGR01451">
    <property type="entry name" value="B_ant_repeat"/>
    <property type="match status" value="1"/>
</dbReference>
<evidence type="ECO:0000313" key="4">
    <source>
        <dbReference type="EMBL" id="KWS06353.1"/>
    </source>
</evidence>
<dbReference type="InterPro" id="IPR047589">
    <property type="entry name" value="DUF11_rpt"/>
</dbReference>
<evidence type="ECO:0000259" key="3">
    <source>
        <dbReference type="Pfam" id="PF25564"/>
    </source>
</evidence>
<keyword evidence="5" id="KW-1185">Reference proteome</keyword>
<dbReference type="Pfam" id="PF25564">
    <property type="entry name" value="DUF7933"/>
    <property type="match status" value="1"/>
</dbReference>
<feature type="signal peptide" evidence="1">
    <location>
        <begin position="1"/>
        <end position="28"/>
    </location>
</feature>
<dbReference type="AlphaFoldDB" id="A0A125MNE8"/>